<reference evidence="1 2" key="1">
    <citation type="submission" date="2019-07" db="EMBL/GenBank/DDBJ databases">
        <title>Genome sequencing of the stress-tolerant strain Azospirillum brasilense Az19.</title>
        <authorList>
            <person name="Maroniche G.A."/>
            <person name="Garcia J.E."/>
            <person name="Pagnussat L."/>
            <person name="Amenta M."/>
            <person name="Creus C.M."/>
        </authorList>
    </citation>
    <scope>NUCLEOTIDE SEQUENCE [LARGE SCALE GENOMIC DNA]</scope>
    <source>
        <strain evidence="1 2">Az19</strain>
    </source>
</reference>
<comment type="caution">
    <text evidence="1">The sequence shown here is derived from an EMBL/GenBank/DDBJ whole genome shotgun (WGS) entry which is preliminary data.</text>
</comment>
<sequence length="265" mass="28809">MASERWLLARFNRSDGTSKDWAIAVIGGELFVRFGTTGQAMQKKAIAKSSWKSSGAAAEGRRRLWEQSEQGYEVLGTCTFGTDGKATDLHSNPAAEIPVAEEATSGPTPMKDADIFFEITAVSWQRLFEVMEEAVGRLSDHYECRWSTREGLPTGVPVIEGWTPAFDGHTGVGKVRHAGSLRRANGVAALLFLLTMRLLTSSDVTVNVVKADGGDIGKDLRKEAALLATFESSVDLITPAAEEAGLIPKRIRLSQIDTGQADYWF</sequence>
<accession>A0A5B0KQL5</accession>
<gene>
    <name evidence="1" type="ORF">FH063_002472</name>
</gene>
<organism evidence="1 2">
    <name type="scientific">Azospirillum argentinense</name>
    <dbReference type="NCBI Taxonomy" id="2970906"/>
    <lineage>
        <taxon>Bacteria</taxon>
        <taxon>Pseudomonadati</taxon>
        <taxon>Pseudomonadota</taxon>
        <taxon>Alphaproteobacteria</taxon>
        <taxon>Rhodospirillales</taxon>
        <taxon>Azospirillaceae</taxon>
        <taxon>Azospirillum</taxon>
    </lineage>
</organism>
<dbReference type="RefSeq" id="WP_149650998.1">
    <property type="nucleotide sequence ID" value="NZ_VEWN01000013.1"/>
</dbReference>
<dbReference type="EMBL" id="VEWN01000013">
    <property type="protein sequence ID" value="KAA1053890.1"/>
    <property type="molecule type" value="Genomic_DNA"/>
</dbReference>
<name>A0A5B0KQL5_9PROT</name>
<protein>
    <submittedName>
        <fullName evidence="1">Uncharacterized protein</fullName>
    </submittedName>
</protein>
<evidence type="ECO:0000313" key="1">
    <source>
        <dbReference type="EMBL" id="KAA1053890.1"/>
    </source>
</evidence>
<dbReference type="AlphaFoldDB" id="A0A5B0KQL5"/>
<proteinExistence type="predicted"/>
<dbReference type="Proteomes" id="UP000325333">
    <property type="component" value="Unassembled WGS sequence"/>
</dbReference>
<evidence type="ECO:0000313" key="2">
    <source>
        <dbReference type="Proteomes" id="UP000325333"/>
    </source>
</evidence>